<dbReference type="AlphaFoldDB" id="A0A0V1BU01"/>
<reference evidence="2 3" key="1">
    <citation type="submission" date="2015-01" db="EMBL/GenBank/DDBJ databases">
        <title>Evolution of Trichinella species and genotypes.</title>
        <authorList>
            <person name="Korhonen P.K."/>
            <person name="Edoardo P."/>
            <person name="Giuseppe L.R."/>
            <person name="Gasser R.B."/>
        </authorList>
    </citation>
    <scope>NUCLEOTIDE SEQUENCE [LARGE SCALE GENOMIC DNA]</scope>
    <source>
        <strain evidence="2">ISS3</strain>
    </source>
</reference>
<sequence length="135" mass="14926">MKAPLALLFSFLGGKFGGSSLYARTLMFWFSATKCAIVRTIEWPLLLSIDCAERAQAGFGPDCIIFVCKAFGASLSALQVATSCAQLLPSDIKITRFLIKDLCFKLLCICLSYHLLLSGESTFYYIMKINFKPLS</sequence>
<accession>A0A0V1BU01</accession>
<organism evidence="2 3">
    <name type="scientific">Trichinella spiralis</name>
    <name type="common">Trichina worm</name>
    <dbReference type="NCBI Taxonomy" id="6334"/>
    <lineage>
        <taxon>Eukaryota</taxon>
        <taxon>Metazoa</taxon>
        <taxon>Ecdysozoa</taxon>
        <taxon>Nematoda</taxon>
        <taxon>Enoplea</taxon>
        <taxon>Dorylaimia</taxon>
        <taxon>Trichinellida</taxon>
        <taxon>Trichinellidae</taxon>
        <taxon>Trichinella</taxon>
    </lineage>
</organism>
<feature type="chain" id="PRO_5006875417" description="Secreted protein" evidence="1">
    <location>
        <begin position="18"/>
        <end position="135"/>
    </location>
</feature>
<protein>
    <recommendedName>
        <fullName evidence="4">Secreted protein</fullName>
    </recommendedName>
</protein>
<evidence type="ECO:0008006" key="4">
    <source>
        <dbReference type="Google" id="ProtNLM"/>
    </source>
</evidence>
<gene>
    <name evidence="2" type="ORF">T01_14449</name>
</gene>
<evidence type="ECO:0000313" key="3">
    <source>
        <dbReference type="Proteomes" id="UP000054776"/>
    </source>
</evidence>
<evidence type="ECO:0000256" key="1">
    <source>
        <dbReference type="SAM" id="SignalP"/>
    </source>
</evidence>
<dbReference type="EMBL" id="JYDH01000013">
    <property type="protein sequence ID" value="KRY40328.1"/>
    <property type="molecule type" value="Genomic_DNA"/>
</dbReference>
<evidence type="ECO:0000313" key="2">
    <source>
        <dbReference type="EMBL" id="KRY40328.1"/>
    </source>
</evidence>
<name>A0A0V1BU01_TRISP</name>
<dbReference type="Proteomes" id="UP000054776">
    <property type="component" value="Unassembled WGS sequence"/>
</dbReference>
<keyword evidence="3" id="KW-1185">Reference proteome</keyword>
<feature type="signal peptide" evidence="1">
    <location>
        <begin position="1"/>
        <end position="17"/>
    </location>
</feature>
<proteinExistence type="predicted"/>
<dbReference type="InParanoid" id="A0A0V1BU01"/>
<comment type="caution">
    <text evidence="2">The sequence shown here is derived from an EMBL/GenBank/DDBJ whole genome shotgun (WGS) entry which is preliminary data.</text>
</comment>
<keyword evidence="1" id="KW-0732">Signal</keyword>